<name>A0A2A8CWP0_9BACT</name>
<dbReference type="NCBIfam" id="TIGR03025">
    <property type="entry name" value="EPS_sugtrans"/>
    <property type="match status" value="1"/>
</dbReference>
<comment type="similarity">
    <text evidence="2">Belongs to the bacterial sugar transferase family.</text>
</comment>
<evidence type="ECO:0000256" key="6">
    <source>
        <dbReference type="ARBA" id="ARBA00023136"/>
    </source>
</evidence>
<dbReference type="GO" id="GO:0016780">
    <property type="term" value="F:phosphotransferase activity, for other substituted phosphate groups"/>
    <property type="evidence" value="ECO:0007669"/>
    <property type="project" value="TreeGrafter"/>
</dbReference>
<dbReference type="Pfam" id="PF02397">
    <property type="entry name" value="Bac_transf"/>
    <property type="match status" value="1"/>
</dbReference>
<dbReference type="InterPro" id="IPR017472">
    <property type="entry name" value="Undecaprenyl-P_galact_Ptfrase"/>
</dbReference>
<keyword evidence="10" id="KW-1185">Reference proteome</keyword>
<dbReference type="GO" id="GO:0000271">
    <property type="term" value="P:polysaccharide biosynthetic process"/>
    <property type="evidence" value="ECO:0007669"/>
    <property type="project" value="InterPro"/>
</dbReference>
<comment type="subcellular location">
    <subcellularLocation>
        <location evidence="1">Membrane</location>
        <topology evidence="1">Multi-pass membrane protein</topology>
    </subcellularLocation>
</comment>
<evidence type="ECO:0000259" key="8">
    <source>
        <dbReference type="Pfam" id="PF02397"/>
    </source>
</evidence>
<dbReference type="PANTHER" id="PTHR30576">
    <property type="entry name" value="COLANIC BIOSYNTHESIS UDP-GLUCOSE LIPID CARRIER TRANSFERASE"/>
    <property type="match status" value="1"/>
</dbReference>
<keyword evidence="6 7" id="KW-0472">Membrane</keyword>
<keyword evidence="4 7" id="KW-0812">Transmembrane</keyword>
<protein>
    <submittedName>
        <fullName evidence="9">Exopolysaccharide biosynthesis polyprenyl glycosylphosphotransferase</fullName>
    </submittedName>
</protein>
<feature type="transmembrane region" description="Helical" evidence="7">
    <location>
        <begin position="79"/>
        <end position="101"/>
    </location>
</feature>
<feature type="transmembrane region" description="Helical" evidence="7">
    <location>
        <begin position="137"/>
        <end position="156"/>
    </location>
</feature>
<accession>A0A2A8CWP0</accession>
<feature type="transmembrane region" description="Helical" evidence="7">
    <location>
        <begin position="47"/>
        <end position="73"/>
    </location>
</feature>
<evidence type="ECO:0000313" key="10">
    <source>
        <dbReference type="Proteomes" id="UP000220102"/>
    </source>
</evidence>
<evidence type="ECO:0000256" key="5">
    <source>
        <dbReference type="ARBA" id="ARBA00022989"/>
    </source>
</evidence>
<feature type="transmembrane region" description="Helical" evidence="7">
    <location>
        <begin position="306"/>
        <end position="326"/>
    </location>
</feature>
<evidence type="ECO:0000313" key="9">
    <source>
        <dbReference type="EMBL" id="PEN12808.1"/>
    </source>
</evidence>
<evidence type="ECO:0000256" key="2">
    <source>
        <dbReference type="ARBA" id="ARBA00006464"/>
    </source>
</evidence>
<gene>
    <name evidence="9" type="ORF">CRI94_12435</name>
</gene>
<sequence length="497" mass="54480">MAATLQHDSMIGPPAPELTIVSRADVASASTQSLEAVHARRARWMTLLALAVTDFVAFGSVLGILDLAAYAVAPAYASTVWSAAALLPVILIAFVFLGLYHHTRMHPADEMRMASQVTVTIGLTAAIAVYVGGGNSIVAMTMVAAALLGAVVVPLCRGFFRVICARAEWWGQPAVVIGEKEEALTVTDTLKRWPEIGLRPVALLTDRPVDTPIWSGPSGTALHVAANHDIPYAIVVEPNLDAEEHDHLVARYSKFFDNVLVVPDVKKGAAALWRTGRSHQGLVGYGVSHYELQVGARFAKRIIDMIGALLLTIVSFPLLLTIAVLIKIDSPGGVFYSQNRMGRQGRCFSVLKFRTMHVDADAILADLLDKDPTLRAEYEQFHKLQEDPRVTRIGRVLRRYSLDELPQLFNVIAGDMSLVGPRAYMPRELPKMKNLARIVLQTPPGITGLWQVSGRNALSFERRVDLDVHYFKNWSPWLDLYLLIRTVPVVLSGEGAS</sequence>
<dbReference type="Proteomes" id="UP000220102">
    <property type="component" value="Unassembled WGS sequence"/>
</dbReference>
<evidence type="ECO:0000256" key="3">
    <source>
        <dbReference type="ARBA" id="ARBA00022679"/>
    </source>
</evidence>
<proteinExistence type="inferred from homology"/>
<evidence type="ECO:0000256" key="1">
    <source>
        <dbReference type="ARBA" id="ARBA00004141"/>
    </source>
</evidence>
<comment type="caution">
    <text evidence="9">The sequence shown here is derived from an EMBL/GenBank/DDBJ whole genome shotgun (WGS) entry which is preliminary data.</text>
</comment>
<dbReference type="RefSeq" id="WP_098076196.1">
    <property type="nucleotide sequence ID" value="NZ_PDEQ01000006.1"/>
</dbReference>
<dbReference type="InterPro" id="IPR017475">
    <property type="entry name" value="EPS_sugar_tfrase"/>
</dbReference>
<keyword evidence="3 9" id="KW-0808">Transferase</keyword>
<keyword evidence="5 7" id="KW-1133">Transmembrane helix</keyword>
<dbReference type="NCBIfam" id="TIGR03022">
    <property type="entry name" value="WbaP_sugtrans"/>
    <property type="match status" value="1"/>
</dbReference>
<feature type="transmembrane region" description="Helical" evidence="7">
    <location>
        <begin position="113"/>
        <end position="131"/>
    </location>
</feature>
<organism evidence="9 10">
    <name type="scientific">Longibacter salinarum</name>
    <dbReference type="NCBI Taxonomy" id="1850348"/>
    <lineage>
        <taxon>Bacteria</taxon>
        <taxon>Pseudomonadati</taxon>
        <taxon>Rhodothermota</taxon>
        <taxon>Rhodothermia</taxon>
        <taxon>Rhodothermales</taxon>
        <taxon>Salisaetaceae</taxon>
        <taxon>Longibacter</taxon>
    </lineage>
</organism>
<dbReference type="GO" id="GO:0005886">
    <property type="term" value="C:plasma membrane"/>
    <property type="evidence" value="ECO:0007669"/>
    <property type="project" value="InterPro"/>
</dbReference>
<dbReference type="EMBL" id="PDEQ01000006">
    <property type="protein sequence ID" value="PEN12808.1"/>
    <property type="molecule type" value="Genomic_DNA"/>
</dbReference>
<dbReference type="OrthoDB" id="9808602at2"/>
<evidence type="ECO:0000256" key="4">
    <source>
        <dbReference type="ARBA" id="ARBA00022692"/>
    </source>
</evidence>
<dbReference type="InterPro" id="IPR003362">
    <property type="entry name" value="Bact_transf"/>
</dbReference>
<evidence type="ECO:0000256" key="7">
    <source>
        <dbReference type="SAM" id="Phobius"/>
    </source>
</evidence>
<feature type="domain" description="Bacterial sugar transferase" evidence="8">
    <location>
        <begin position="300"/>
        <end position="491"/>
    </location>
</feature>
<dbReference type="PANTHER" id="PTHR30576:SF10">
    <property type="entry name" value="SLL5057 PROTEIN"/>
    <property type="match status" value="1"/>
</dbReference>
<reference evidence="9 10" key="1">
    <citation type="submission" date="2017-10" db="EMBL/GenBank/DDBJ databases">
        <title>Draft genome of Longibacter Salinarum.</title>
        <authorList>
            <person name="Goh K.M."/>
            <person name="Shamsir M.S."/>
            <person name="Lim S.W."/>
        </authorList>
    </citation>
    <scope>NUCLEOTIDE SEQUENCE [LARGE SCALE GENOMIC DNA]</scope>
    <source>
        <strain evidence="9 10">KCTC 52045</strain>
    </source>
</reference>
<dbReference type="AlphaFoldDB" id="A0A2A8CWP0"/>